<accession>A0A240AJ70</accession>
<keyword evidence="1" id="KW-0812">Transmembrane</keyword>
<evidence type="ECO:0000313" key="2">
    <source>
        <dbReference type="EMBL" id="SNV83154.1"/>
    </source>
</evidence>
<dbReference type="InterPro" id="IPR021517">
    <property type="entry name" value="DUF3180"/>
</dbReference>
<feature type="transmembrane region" description="Helical" evidence="1">
    <location>
        <begin position="127"/>
        <end position="147"/>
    </location>
</feature>
<reference evidence="2 3" key="1">
    <citation type="submission" date="2017-06" db="EMBL/GenBank/DDBJ databases">
        <authorList>
            <consortium name="Pathogen Informatics"/>
        </authorList>
    </citation>
    <scope>NUCLEOTIDE SEQUENCE [LARGE SCALE GENOMIC DNA]</scope>
    <source>
        <strain evidence="2 3">NCTC13015</strain>
    </source>
</reference>
<dbReference type="EMBL" id="LT906467">
    <property type="protein sequence ID" value="SNV83154.1"/>
    <property type="molecule type" value="Genomic_DNA"/>
</dbReference>
<dbReference type="RefSeq" id="WP_328286425.1">
    <property type="nucleotide sequence ID" value="NZ_CP009211.1"/>
</dbReference>
<keyword evidence="1" id="KW-1133">Transmembrane helix</keyword>
<dbReference type="Pfam" id="PF11377">
    <property type="entry name" value="DUF3180"/>
    <property type="match status" value="1"/>
</dbReference>
<feature type="transmembrane region" description="Helical" evidence="1">
    <location>
        <begin position="85"/>
        <end position="107"/>
    </location>
</feature>
<evidence type="ECO:0000313" key="3">
    <source>
        <dbReference type="Proteomes" id="UP000215374"/>
    </source>
</evidence>
<feature type="transmembrane region" description="Helical" evidence="1">
    <location>
        <begin position="38"/>
        <end position="64"/>
    </location>
</feature>
<name>A0A240AJ70_9CORY</name>
<proteinExistence type="predicted"/>
<keyword evidence="1" id="KW-0472">Membrane</keyword>
<feature type="transmembrane region" description="Helical" evidence="1">
    <location>
        <begin position="12"/>
        <end position="32"/>
    </location>
</feature>
<organism evidence="2 3">
    <name type="scientific">Corynebacterium imitans</name>
    <dbReference type="NCBI Taxonomy" id="156978"/>
    <lineage>
        <taxon>Bacteria</taxon>
        <taxon>Bacillati</taxon>
        <taxon>Actinomycetota</taxon>
        <taxon>Actinomycetes</taxon>
        <taxon>Mycobacteriales</taxon>
        <taxon>Corynebacteriaceae</taxon>
        <taxon>Corynebacterium</taxon>
    </lineage>
</organism>
<evidence type="ECO:0000256" key="1">
    <source>
        <dbReference type="SAM" id="Phobius"/>
    </source>
</evidence>
<gene>
    <name evidence="2" type="ORF">SAMEA4535761_02110</name>
</gene>
<dbReference type="Proteomes" id="UP000215374">
    <property type="component" value="Chromosome 1"/>
</dbReference>
<dbReference type="AlphaFoldDB" id="A0A240AJ70"/>
<protein>
    <submittedName>
        <fullName evidence="2">Hypothetical membrane protein</fullName>
    </submittedName>
</protein>
<sequence>MAEQPGSGMQRTSVAALVGVAGFCAAATLILMRRFYGAVASISILVPSSLWVLALTCGYLVVVVKKRREDGRIGLDRSQLNPMMAANFMLFGKASAWGGAIAGGAYLGPLVYVLPRLGVLAAAGEDLPALASGVLGGLALAVAGVLLEKACEVSPPSNGEAVS</sequence>